<keyword evidence="3" id="KW-1185">Reference proteome</keyword>
<evidence type="ECO:0000313" key="3">
    <source>
        <dbReference type="Proteomes" id="UP000480185"/>
    </source>
</evidence>
<dbReference type="InterPro" id="IPR036779">
    <property type="entry name" value="LysM_dom_sf"/>
</dbReference>
<proteinExistence type="predicted"/>
<reference evidence="2 3" key="1">
    <citation type="submission" date="2019-11" db="EMBL/GenBank/DDBJ databases">
        <authorList>
            <person name="Li J."/>
        </authorList>
    </citation>
    <scope>NUCLEOTIDE SEQUENCE [LARGE SCALE GENOMIC DNA]</scope>
    <source>
        <strain evidence="2 3">J4</strain>
    </source>
</reference>
<evidence type="ECO:0000313" key="2">
    <source>
        <dbReference type="EMBL" id="MRG85988.1"/>
    </source>
</evidence>
<dbReference type="GO" id="GO:0008932">
    <property type="term" value="F:lytic endotransglycosylase activity"/>
    <property type="evidence" value="ECO:0007669"/>
    <property type="project" value="TreeGrafter"/>
</dbReference>
<dbReference type="PROSITE" id="PS51782">
    <property type="entry name" value="LYSM"/>
    <property type="match status" value="3"/>
</dbReference>
<gene>
    <name evidence="2" type="ORF">GH754_06525</name>
</gene>
<protein>
    <submittedName>
        <fullName evidence="2">LysM peptidoglycan-binding domain-containing protein</fullName>
    </submittedName>
</protein>
<dbReference type="InterPro" id="IPR018392">
    <property type="entry name" value="LysM"/>
</dbReference>
<dbReference type="EMBL" id="WJNH01000003">
    <property type="protein sequence ID" value="MRG85988.1"/>
    <property type="molecule type" value="Genomic_DNA"/>
</dbReference>
<dbReference type="CDD" id="cd00118">
    <property type="entry name" value="LysM"/>
    <property type="match status" value="3"/>
</dbReference>
<dbReference type="InterPro" id="IPR018911">
    <property type="entry name" value="Gmad2_Ig-like_dom"/>
</dbReference>
<dbReference type="PANTHER" id="PTHR33734:SF22">
    <property type="entry name" value="MEMBRANE-BOUND LYTIC MUREIN TRANSGLYCOSYLASE D"/>
    <property type="match status" value="1"/>
</dbReference>
<name>A0A6G1X586_9BACI</name>
<accession>A0A6G1X586</accession>
<feature type="domain" description="LysM" evidence="1">
    <location>
        <begin position="9"/>
        <end position="57"/>
    </location>
</feature>
<dbReference type="PANTHER" id="PTHR33734">
    <property type="entry name" value="LYSM DOMAIN-CONTAINING GPI-ANCHORED PROTEIN 2"/>
    <property type="match status" value="1"/>
</dbReference>
<dbReference type="Proteomes" id="UP000480185">
    <property type="component" value="Unassembled WGS sequence"/>
</dbReference>
<dbReference type="SUPFAM" id="SSF54106">
    <property type="entry name" value="LysM domain"/>
    <property type="match status" value="3"/>
</dbReference>
<dbReference type="SMART" id="SM00257">
    <property type="entry name" value="LysM"/>
    <property type="match status" value="3"/>
</dbReference>
<organism evidence="2 3">
    <name type="scientific">Salinibacillus xinjiangensis</name>
    <dbReference type="NCBI Taxonomy" id="1229268"/>
    <lineage>
        <taxon>Bacteria</taxon>
        <taxon>Bacillati</taxon>
        <taxon>Bacillota</taxon>
        <taxon>Bacilli</taxon>
        <taxon>Bacillales</taxon>
        <taxon>Bacillaceae</taxon>
        <taxon>Salinibacillus</taxon>
    </lineage>
</organism>
<comment type="caution">
    <text evidence="2">The sequence shown here is derived from an EMBL/GenBank/DDBJ whole genome shotgun (WGS) entry which is preliminary data.</text>
</comment>
<dbReference type="Gene3D" id="3.10.350.10">
    <property type="entry name" value="LysM domain"/>
    <property type="match status" value="3"/>
</dbReference>
<sequence length="265" mass="29139">MPIVDGKSFIYTVKQGDTLYSIASRIGGTVPLLVEANAIYPPFTDPYLIFPGQVLVISTPGNRQVNHIISSEDTLNQIAGRYSTSVDLLQGINPQFTNPDLINPNQVLHVTAFIYLVEQGDTLNQIAQRFGLPLSTIIEANRQRPGFSPDVILPGYQLIIPIPTSNNIVVFNPLPGTMIEEEQNLEGFARAFEGVILYRLVDQNGQIVTAEAPIQTSAGAPQYGAFSTSIAFEQQPTSQTGELWVYTRSPRDGSIQDLVRLFVKF</sequence>
<feature type="domain" description="LysM" evidence="1">
    <location>
        <begin position="65"/>
        <end position="110"/>
    </location>
</feature>
<dbReference type="Pfam" id="PF01476">
    <property type="entry name" value="LysM"/>
    <property type="match status" value="3"/>
</dbReference>
<dbReference type="AlphaFoldDB" id="A0A6G1X586"/>
<evidence type="ECO:0000259" key="1">
    <source>
        <dbReference type="PROSITE" id="PS51782"/>
    </source>
</evidence>
<dbReference type="OrthoDB" id="308800at2"/>
<dbReference type="Pfam" id="PF10648">
    <property type="entry name" value="Gmad2"/>
    <property type="match status" value="1"/>
</dbReference>
<feature type="domain" description="LysM" evidence="1">
    <location>
        <begin position="113"/>
        <end position="160"/>
    </location>
</feature>